<organism evidence="1 2">
    <name type="scientific">Candidatus Thermofonsia Clade 1 bacterium</name>
    <dbReference type="NCBI Taxonomy" id="2364210"/>
    <lineage>
        <taxon>Bacteria</taxon>
        <taxon>Bacillati</taxon>
        <taxon>Chloroflexota</taxon>
        <taxon>Candidatus Thermofontia</taxon>
        <taxon>Candidatus Thermofonsia Clade 1</taxon>
    </lineage>
</organism>
<gene>
    <name evidence="1" type="ORF">CUN51_07930</name>
</gene>
<dbReference type="InterPro" id="IPR029063">
    <property type="entry name" value="SAM-dependent_MTases_sf"/>
</dbReference>
<evidence type="ECO:0000313" key="2">
    <source>
        <dbReference type="Proteomes" id="UP000228921"/>
    </source>
</evidence>
<accession>A0A2M8NYR7</accession>
<dbReference type="SUPFAM" id="SSF53335">
    <property type="entry name" value="S-adenosyl-L-methionine-dependent methyltransferases"/>
    <property type="match status" value="1"/>
</dbReference>
<protein>
    <submittedName>
        <fullName evidence="1">Uncharacterized protein</fullName>
    </submittedName>
</protein>
<proteinExistence type="predicted"/>
<dbReference type="AlphaFoldDB" id="A0A2M8NYR7"/>
<sequence>MALLSDSTWRAALGELLRHLPPSGGVVRLLYVGAPEQAESVVAARPDLSVSVYDPNGGAPFQPESEAFDALLVQGALLAEREAFLQAALRALRLGGRLIMLDAAADAPKLPSVWQGEAAQRVTLAQMVGELEQIGYVRVLTERLLDGHAVLSRGERDYTHLSTLERVQRTAARDITPDGSLTPIEAAALVEAVRGNFIFVLARQDSRRPAWEAPAQMWQALTLVEGERVCLPVFSALPKAVAFMQAAIKASALIGVNKIGKFDKRAAQAWQIAFLLNPLFDDLQRTGRFRREGAPLMLDPRSAVTGEE</sequence>
<comment type="caution">
    <text evidence="1">The sequence shown here is derived from an EMBL/GenBank/DDBJ whole genome shotgun (WGS) entry which is preliminary data.</text>
</comment>
<dbReference type="EMBL" id="PGTK01000010">
    <property type="protein sequence ID" value="PJF30441.1"/>
    <property type="molecule type" value="Genomic_DNA"/>
</dbReference>
<dbReference type="Gene3D" id="3.40.50.150">
    <property type="entry name" value="Vaccinia Virus protein VP39"/>
    <property type="match status" value="1"/>
</dbReference>
<dbReference type="Proteomes" id="UP000228921">
    <property type="component" value="Unassembled WGS sequence"/>
</dbReference>
<evidence type="ECO:0000313" key="1">
    <source>
        <dbReference type="EMBL" id="PJF30441.1"/>
    </source>
</evidence>
<name>A0A2M8NYR7_9CHLR</name>
<reference evidence="1 2" key="1">
    <citation type="submission" date="2017-11" db="EMBL/GenBank/DDBJ databases">
        <title>Evolution of Phototrophy in the Chloroflexi Phylum Driven by Horizontal Gene Transfer.</title>
        <authorList>
            <person name="Ward L.M."/>
            <person name="Hemp J."/>
            <person name="Shih P.M."/>
            <person name="Mcglynn S.E."/>
            <person name="Fischer W."/>
        </authorList>
    </citation>
    <scope>NUCLEOTIDE SEQUENCE [LARGE SCALE GENOMIC DNA]</scope>
    <source>
        <strain evidence="1">CP2_2F</strain>
    </source>
</reference>